<dbReference type="InterPro" id="IPR023346">
    <property type="entry name" value="Lysozyme-like_dom_sf"/>
</dbReference>
<organism evidence="3 4">
    <name type="scientific">Lacrimispora amygdalina</name>
    <dbReference type="NCBI Taxonomy" id="253257"/>
    <lineage>
        <taxon>Bacteria</taxon>
        <taxon>Bacillati</taxon>
        <taxon>Bacillota</taxon>
        <taxon>Clostridia</taxon>
        <taxon>Lachnospirales</taxon>
        <taxon>Lachnospiraceae</taxon>
        <taxon>Lacrimispora</taxon>
    </lineage>
</organism>
<sequence length="263" mass="28147">MATIDQLQMMALGRTQSLEKGKTTGNSAGNFKKVLKSVMDVPQNLESFFSEASRTYGVSKKLLKAVAKAESNYNPAATSPKGAAGVMQLMPATARSLGVSDPYDARSNILGGAKYLREKLDKYNGDVTLALAAYNAGSNNVKKYGGIPPFKETQEYVKKIMRDMGVSDDQEDTAIYASGYSENTVSGLSDYFSDQGPINGYGASQWLDVLKSIAGNADGTNVDLASQKTNSLYLIELMKLRMQMASSGVSGQFDVNDSSNGSL</sequence>
<reference evidence="3 4" key="1">
    <citation type="journal article" date="2024" name="Int. J. Syst. Evol. Microbiol.">
        <title>Lacrimispora brassicae sp. nov. isolated from fermented cabbage, and proposal of Clostridium indicum Gundawar et al. 2019 and Clostridium methoxybenzovorans Mechichi et al. 1999 as heterotypic synonyms of Lacrimispora amygdalina (Parshina et al. 2003) Haas and Blanchard 2020 and Lacrimispora indolis (McClung and McCoy 1957) Haas and Blanchard 2020, respectively.</title>
        <authorList>
            <person name="Kobayashi H."/>
            <person name="Tanizawa Y."/>
            <person name="Sakamoto M."/>
            <person name="Ohkuma M."/>
            <person name="Tohno M."/>
        </authorList>
    </citation>
    <scope>NUCLEOTIDE SEQUENCE [LARGE SCALE GENOMIC DNA]</scope>
    <source>
        <strain evidence="3 4">DSM 12857</strain>
    </source>
</reference>
<proteinExistence type="inferred from homology"/>
<dbReference type="SUPFAM" id="SSF53955">
    <property type="entry name" value="Lysozyme-like"/>
    <property type="match status" value="1"/>
</dbReference>
<dbReference type="CDD" id="cd00254">
    <property type="entry name" value="LT-like"/>
    <property type="match status" value="1"/>
</dbReference>
<dbReference type="PROSITE" id="PS00922">
    <property type="entry name" value="TRANSGLYCOSYLASE"/>
    <property type="match status" value="1"/>
</dbReference>
<dbReference type="EMBL" id="BRPJ01000019">
    <property type="protein sequence ID" value="GLB29153.1"/>
    <property type="molecule type" value="Genomic_DNA"/>
</dbReference>
<name>A0ABQ5M2H8_9FIRM</name>
<gene>
    <name evidence="3" type="ORF">LAD12857_10760</name>
</gene>
<dbReference type="RefSeq" id="WP_346064778.1">
    <property type="nucleotide sequence ID" value="NZ_BRPJ01000019.1"/>
</dbReference>
<evidence type="ECO:0000313" key="3">
    <source>
        <dbReference type="EMBL" id="GLB29153.1"/>
    </source>
</evidence>
<dbReference type="Proteomes" id="UP001419084">
    <property type="component" value="Unassembled WGS sequence"/>
</dbReference>
<dbReference type="InterPro" id="IPR000189">
    <property type="entry name" value="Transglyc_AS"/>
</dbReference>
<evidence type="ECO:0000313" key="4">
    <source>
        <dbReference type="Proteomes" id="UP001419084"/>
    </source>
</evidence>
<dbReference type="Gene3D" id="1.10.530.10">
    <property type="match status" value="1"/>
</dbReference>
<evidence type="ECO:0000256" key="1">
    <source>
        <dbReference type="ARBA" id="ARBA00007734"/>
    </source>
</evidence>
<dbReference type="InterPro" id="IPR008258">
    <property type="entry name" value="Transglycosylase_SLT_dom_1"/>
</dbReference>
<protein>
    <recommendedName>
        <fullName evidence="2">Transglycosylase SLT domain-containing protein</fullName>
    </recommendedName>
</protein>
<evidence type="ECO:0000259" key="2">
    <source>
        <dbReference type="Pfam" id="PF01464"/>
    </source>
</evidence>
<feature type="domain" description="Transglycosylase SLT" evidence="2">
    <location>
        <begin position="49"/>
        <end position="156"/>
    </location>
</feature>
<comment type="similarity">
    <text evidence="1">Belongs to the transglycosylase Slt family.</text>
</comment>
<comment type="caution">
    <text evidence="3">The sequence shown here is derived from an EMBL/GenBank/DDBJ whole genome shotgun (WGS) entry which is preliminary data.</text>
</comment>
<dbReference type="PANTHER" id="PTHR37423:SF2">
    <property type="entry name" value="MEMBRANE-BOUND LYTIC MUREIN TRANSGLYCOSYLASE C"/>
    <property type="match status" value="1"/>
</dbReference>
<dbReference type="PANTHER" id="PTHR37423">
    <property type="entry name" value="SOLUBLE LYTIC MUREIN TRANSGLYCOSYLASE-RELATED"/>
    <property type="match status" value="1"/>
</dbReference>
<dbReference type="Pfam" id="PF01464">
    <property type="entry name" value="SLT"/>
    <property type="match status" value="1"/>
</dbReference>
<keyword evidence="4" id="KW-1185">Reference proteome</keyword>
<accession>A0ABQ5M2H8</accession>